<comment type="caution">
    <text evidence="2">The sequence shown here is derived from an EMBL/GenBank/DDBJ whole genome shotgun (WGS) entry which is preliminary data.</text>
</comment>
<evidence type="ECO:0000256" key="1">
    <source>
        <dbReference type="SAM" id="Phobius"/>
    </source>
</evidence>
<dbReference type="AlphaFoldDB" id="A0A7W3IZN1"/>
<proteinExistence type="predicted"/>
<keyword evidence="1" id="KW-1133">Transmembrane helix</keyword>
<keyword evidence="1" id="KW-0812">Transmembrane</keyword>
<sequence>MANRRGPRPESILSRAAALENLTTWIIAASIAKDERAFGWFLHYAADRIPVEEKVKLLGEIVTELPEPTVVYSEFLDDLRFINRVRVQVAHSVFIFAGFDSLGAGYVNFKKGKPRRMSDDDLRTQVADATKRAKRAGTAFSAIVREAGLPFSPPPLS</sequence>
<protein>
    <submittedName>
        <fullName evidence="2">Uncharacterized protein</fullName>
    </submittedName>
</protein>
<feature type="transmembrane region" description="Helical" evidence="1">
    <location>
        <begin position="89"/>
        <end position="109"/>
    </location>
</feature>
<dbReference type="RefSeq" id="WP_182538611.1">
    <property type="nucleotide sequence ID" value="NZ_JACGXA010000001.1"/>
</dbReference>
<keyword evidence="1" id="KW-0472">Membrane</keyword>
<name>A0A7W3IZN1_9ACTN</name>
<organism evidence="2 3">
    <name type="scientific">Nocardioides ginsengisegetis</name>
    <dbReference type="NCBI Taxonomy" id="661491"/>
    <lineage>
        <taxon>Bacteria</taxon>
        <taxon>Bacillati</taxon>
        <taxon>Actinomycetota</taxon>
        <taxon>Actinomycetes</taxon>
        <taxon>Propionibacteriales</taxon>
        <taxon>Nocardioidaceae</taxon>
        <taxon>Nocardioides</taxon>
    </lineage>
</organism>
<dbReference type="Proteomes" id="UP000580910">
    <property type="component" value="Unassembled WGS sequence"/>
</dbReference>
<evidence type="ECO:0000313" key="3">
    <source>
        <dbReference type="Proteomes" id="UP000580910"/>
    </source>
</evidence>
<keyword evidence="3" id="KW-1185">Reference proteome</keyword>
<gene>
    <name evidence="2" type="ORF">FB382_001863</name>
</gene>
<evidence type="ECO:0000313" key="2">
    <source>
        <dbReference type="EMBL" id="MBA8803572.1"/>
    </source>
</evidence>
<dbReference type="EMBL" id="JACGXA010000001">
    <property type="protein sequence ID" value="MBA8803572.1"/>
    <property type="molecule type" value="Genomic_DNA"/>
</dbReference>
<accession>A0A7W3IZN1</accession>
<reference evidence="2 3" key="1">
    <citation type="submission" date="2020-07" db="EMBL/GenBank/DDBJ databases">
        <title>Sequencing the genomes of 1000 actinobacteria strains.</title>
        <authorList>
            <person name="Klenk H.-P."/>
        </authorList>
    </citation>
    <scope>NUCLEOTIDE SEQUENCE [LARGE SCALE GENOMIC DNA]</scope>
    <source>
        <strain evidence="2 3">DSM 21349</strain>
    </source>
</reference>